<gene>
    <name evidence="5" type="ORF">CTOB1V02_LOCUS8591</name>
</gene>
<evidence type="ECO:0000256" key="4">
    <source>
        <dbReference type="ARBA" id="ARBA00022833"/>
    </source>
</evidence>
<dbReference type="PANTHER" id="PTHR14196">
    <property type="entry name" value="ODD-SKIPPED - RELATED"/>
    <property type="match status" value="1"/>
</dbReference>
<dbReference type="FunFam" id="3.30.160.60:FF:000624">
    <property type="entry name" value="zinc finger protein 697"/>
    <property type="match status" value="1"/>
</dbReference>
<dbReference type="SUPFAM" id="SSF57667">
    <property type="entry name" value="beta-beta-alpha zinc fingers"/>
    <property type="match status" value="1"/>
</dbReference>
<evidence type="ECO:0000256" key="1">
    <source>
        <dbReference type="ARBA" id="ARBA00022723"/>
    </source>
</evidence>
<evidence type="ECO:0000313" key="5">
    <source>
        <dbReference type="EMBL" id="CAD7230735.1"/>
    </source>
</evidence>
<organism evidence="5">
    <name type="scientific">Cyprideis torosa</name>
    <dbReference type="NCBI Taxonomy" id="163714"/>
    <lineage>
        <taxon>Eukaryota</taxon>
        <taxon>Metazoa</taxon>
        <taxon>Ecdysozoa</taxon>
        <taxon>Arthropoda</taxon>
        <taxon>Crustacea</taxon>
        <taxon>Oligostraca</taxon>
        <taxon>Ostracoda</taxon>
        <taxon>Podocopa</taxon>
        <taxon>Podocopida</taxon>
        <taxon>Cytherocopina</taxon>
        <taxon>Cytheroidea</taxon>
        <taxon>Cytherideidae</taxon>
        <taxon>Cyprideis</taxon>
    </lineage>
</organism>
<dbReference type="EMBL" id="OB662919">
    <property type="protein sequence ID" value="CAD7230735.1"/>
    <property type="molecule type" value="Genomic_DNA"/>
</dbReference>
<dbReference type="InterPro" id="IPR050717">
    <property type="entry name" value="C2H2-ZF_Transcription_Reg"/>
</dbReference>
<keyword evidence="4" id="KW-0862">Zinc</keyword>
<evidence type="ECO:0000256" key="2">
    <source>
        <dbReference type="ARBA" id="ARBA00022737"/>
    </source>
</evidence>
<dbReference type="GO" id="GO:0008270">
    <property type="term" value="F:zinc ion binding"/>
    <property type="evidence" value="ECO:0007669"/>
    <property type="project" value="UniProtKB-KW"/>
</dbReference>
<dbReference type="GO" id="GO:0000981">
    <property type="term" value="F:DNA-binding transcription factor activity, RNA polymerase II-specific"/>
    <property type="evidence" value="ECO:0007669"/>
    <property type="project" value="TreeGrafter"/>
</dbReference>
<dbReference type="PANTHER" id="PTHR14196:SF12">
    <property type="entry name" value="ZINC FINGER PROTEIN 208-LIKE"/>
    <property type="match status" value="1"/>
</dbReference>
<dbReference type="InterPro" id="IPR013087">
    <property type="entry name" value="Znf_C2H2_type"/>
</dbReference>
<keyword evidence="3" id="KW-0863">Zinc-finger</keyword>
<name>A0A7R8WFI4_9CRUS</name>
<sequence length="60" mass="6987">MQLSLSNKILQFSHALIHTGEKPFKCEVCGTSFIRESHLRHQEIIHTGNKPFSTRKVLRR</sequence>
<reference evidence="5" key="1">
    <citation type="submission" date="2020-11" db="EMBL/GenBank/DDBJ databases">
        <authorList>
            <person name="Tran Van P."/>
        </authorList>
    </citation>
    <scope>NUCLEOTIDE SEQUENCE</scope>
</reference>
<accession>A0A7R8WFI4</accession>
<keyword evidence="1" id="KW-0479">Metal-binding</keyword>
<evidence type="ECO:0000256" key="3">
    <source>
        <dbReference type="ARBA" id="ARBA00022771"/>
    </source>
</evidence>
<keyword evidence="2" id="KW-0677">Repeat</keyword>
<dbReference type="AlphaFoldDB" id="A0A7R8WFI4"/>
<dbReference type="InterPro" id="IPR036236">
    <property type="entry name" value="Znf_C2H2_sf"/>
</dbReference>
<dbReference type="GO" id="GO:0005634">
    <property type="term" value="C:nucleus"/>
    <property type="evidence" value="ECO:0007669"/>
    <property type="project" value="TreeGrafter"/>
</dbReference>
<proteinExistence type="predicted"/>
<dbReference type="PROSITE" id="PS50157">
    <property type="entry name" value="ZINC_FINGER_C2H2_2"/>
    <property type="match status" value="1"/>
</dbReference>
<dbReference type="GO" id="GO:0000977">
    <property type="term" value="F:RNA polymerase II transcription regulatory region sequence-specific DNA binding"/>
    <property type="evidence" value="ECO:0007669"/>
    <property type="project" value="TreeGrafter"/>
</dbReference>
<dbReference type="OrthoDB" id="6330646at2759"/>
<dbReference type="Gene3D" id="3.30.160.60">
    <property type="entry name" value="Classic Zinc Finger"/>
    <property type="match status" value="1"/>
</dbReference>
<protein>
    <submittedName>
        <fullName evidence="5">Uncharacterized protein</fullName>
    </submittedName>
</protein>